<dbReference type="AlphaFoldDB" id="A0A1M4BKX0"/>
<dbReference type="Gene3D" id="3.40.50.620">
    <property type="entry name" value="HUPs"/>
    <property type="match status" value="1"/>
</dbReference>
<accession>A0A1M4BKX0</accession>
<evidence type="ECO:0000313" key="1">
    <source>
        <dbReference type="EMBL" id="SAP16280.1"/>
    </source>
</evidence>
<sequence length="264" mass="30597">MKHIVQYSTGLASAEVARRLVDQHGAADVICLSADTRVEDADNWRFAREVYDRFLTGCEWVILADGRTPMQVGRDRKVVPNNRMAVCSQILKRELLRRYLDEHHDPADVVIYLGYDWTEEHRIKAALPLWEPYTVNTPLAKPPLVMKEQLREIYSVQYGIEPPRLYAAGFQHANCGGGCVRGGQAQWELLLRWNRDRYLEWEAEEEETRALLGKNVAILREQEWGRTRPLPLRKFRERLDRQPSLFDSEDWGACGCMTDAEPTQ</sequence>
<reference evidence="1" key="1">
    <citation type="submission" date="2016-04" db="EMBL/GenBank/DDBJ databases">
        <authorList>
            <person name="Evans L.H."/>
            <person name="Alamgir A."/>
            <person name="Owens N."/>
            <person name="Weber N.D."/>
            <person name="Virtaneva K."/>
            <person name="Barbian K."/>
            <person name="Babar A."/>
            <person name="Rosenke K."/>
        </authorList>
    </citation>
    <scope>NUCLEOTIDE SEQUENCE</scope>
    <source>
        <strain evidence="1">Nono1</strain>
    </source>
</reference>
<proteinExistence type="predicted"/>
<dbReference type="RefSeq" id="WP_225267151.1">
    <property type="nucleotide sequence ID" value="NZ_CP084058.1"/>
</dbReference>
<organism evidence="1">
    <name type="scientific">Nonomuraea gerenzanensis</name>
    <dbReference type="NCBI Taxonomy" id="93944"/>
    <lineage>
        <taxon>Bacteria</taxon>
        <taxon>Bacillati</taxon>
        <taxon>Actinomycetota</taxon>
        <taxon>Actinomycetes</taxon>
        <taxon>Streptosporangiales</taxon>
        <taxon>Streptosporangiaceae</taxon>
        <taxon>Nonomuraea</taxon>
    </lineage>
</organism>
<protein>
    <submittedName>
        <fullName evidence="1">Putative PAPS reductase/sulfotransferase</fullName>
    </submittedName>
</protein>
<dbReference type="EMBL" id="LT559120">
    <property type="protein sequence ID" value="SAP16280.1"/>
    <property type="molecule type" value="Genomic_DNA"/>
</dbReference>
<gene>
    <name evidence="1" type="ORF">BN4615_P10943</name>
</gene>
<name>A0A1M4BKX0_9ACTN</name>
<dbReference type="InterPro" id="IPR014729">
    <property type="entry name" value="Rossmann-like_a/b/a_fold"/>
</dbReference>
<keyword evidence="1" id="KW-0808">Transferase</keyword>
<dbReference type="GO" id="GO:0016740">
    <property type="term" value="F:transferase activity"/>
    <property type="evidence" value="ECO:0007669"/>
    <property type="project" value="UniProtKB-KW"/>
</dbReference>